<dbReference type="RefSeq" id="WP_386846788.1">
    <property type="nucleotide sequence ID" value="NZ_JBHUMK010000068.1"/>
</dbReference>
<dbReference type="InterPro" id="IPR006140">
    <property type="entry name" value="D-isomer_DH_NAD-bd"/>
</dbReference>
<evidence type="ECO:0000256" key="2">
    <source>
        <dbReference type="ARBA" id="ARBA00023027"/>
    </source>
</evidence>
<feature type="domain" description="D-isomer specific 2-hydroxyacid dehydrogenase NAD-binding" evidence="3">
    <location>
        <begin position="109"/>
        <end position="277"/>
    </location>
</feature>
<accession>A0ABW5P7V9</accession>
<proteinExistence type="predicted"/>
<name>A0ABW5P7V9_9DEIO</name>
<dbReference type="InterPro" id="IPR036291">
    <property type="entry name" value="NAD(P)-bd_dom_sf"/>
</dbReference>
<gene>
    <name evidence="4" type="ORF">ACFSR9_14060</name>
</gene>
<dbReference type="EMBL" id="JBHUMK010000068">
    <property type="protein sequence ID" value="MFD2610549.1"/>
    <property type="molecule type" value="Genomic_DNA"/>
</dbReference>
<evidence type="ECO:0000313" key="4">
    <source>
        <dbReference type="EMBL" id="MFD2610549.1"/>
    </source>
</evidence>
<sequence length="314" mass="33410">MNTPPAAPDLPRVLLPDLPEFRALSAEGVPGFTLEHYRRGEVPAGSADGVVLWMTDAATRDALLRVPGLNWVLTLTAGIDHVQGALPPGVALYNASRLHDHAVATHVLAGMLSAERGLHRFRDAQGRGEWTRHASPAASGLGTLRERRVVIWGYGHIGRILSGFLTALGAQVEGIRSATSREERDRLLAGADWVVLLLPSTPQTRGVVNAELLARLKPGAWLSNQGRGDLLDTGALLAALDSGHLGGAVLDVSDPEPLPQGHPLWSRPDVILTPHVASTTADLVARGASLTRDFLLDRAQGRAPEGKVDPARAY</sequence>
<reference evidence="5" key="1">
    <citation type="journal article" date="2019" name="Int. J. Syst. Evol. Microbiol.">
        <title>The Global Catalogue of Microorganisms (GCM) 10K type strain sequencing project: providing services to taxonomists for standard genome sequencing and annotation.</title>
        <authorList>
            <consortium name="The Broad Institute Genomics Platform"/>
            <consortium name="The Broad Institute Genome Sequencing Center for Infectious Disease"/>
            <person name="Wu L."/>
            <person name="Ma J."/>
        </authorList>
    </citation>
    <scope>NUCLEOTIDE SEQUENCE [LARGE SCALE GENOMIC DNA]</scope>
    <source>
        <strain evidence="5">KCTC 33842</strain>
    </source>
</reference>
<keyword evidence="5" id="KW-1185">Reference proteome</keyword>
<evidence type="ECO:0000256" key="1">
    <source>
        <dbReference type="ARBA" id="ARBA00023002"/>
    </source>
</evidence>
<evidence type="ECO:0000259" key="3">
    <source>
        <dbReference type="Pfam" id="PF02826"/>
    </source>
</evidence>
<dbReference type="Pfam" id="PF02826">
    <property type="entry name" value="2-Hacid_dh_C"/>
    <property type="match status" value="1"/>
</dbReference>
<keyword evidence="1" id="KW-0560">Oxidoreductase</keyword>
<dbReference type="SUPFAM" id="SSF52283">
    <property type="entry name" value="Formate/glycerate dehydrogenase catalytic domain-like"/>
    <property type="match status" value="1"/>
</dbReference>
<evidence type="ECO:0000313" key="5">
    <source>
        <dbReference type="Proteomes" id="UP001597475"/>
    </source>
</evidence>
<keyword evidence="2" id="KW-0520">NAD</keyword>
<dbReference type="PANTHER" id="PTHR43333">
    <property type="entry name" value="2-HACID_DH_C DOMAIN-CONTAINING PROTEIN"/>
    <property type="match status" value="1"/>
</dbReference>
<dbReference type="PANTHER" id="PTHR43333:SF1">
    <property type="entry name" value="D-ISOMER SPECIFIC 2-HYDROXYACID DEHYDROGENASE NAD-BINDING DOMAIN-CONTAINING PROTEIN"/>
    <property type="match status" value="1"/>
</dbReference>
<dbReference type="Proteomes" id="UP001597475">
    <property type="component" value="Unassembled WGS sequence"/>
</dbReference>
<organism evidence="4 5">
    <name type="scientific">Deinococcus taklimakanensis</name>
    <dbReference type="NCBI Taxonomy" id="536443"/>
    <lineage>
        <taxon>Bacteria</taxon>
        <taxon>Thermotogati</taxon>
        <taxon>Deinococcota</taxon>
        <taxon>Deinococci</taxon>
        <taxon>Deinococcales</taxon>
        <taxon>Deinococcaceae</taxon>
        <taxon>Deinococcus</taxon>
    </lineage>
</organism>
<protein>
    <submittedName>
        <fullName evidence="4">NAD(P)-dependent oxidoreductase</fullName>
    </submittedName>
</protein>
<dbReference type="Gene3D" id="3.40.50.720">
    <property type="entry name" value="NAD(P)-binding Rossmann-like Domain"/>
    <property type="match status" value="2"/>
</dbReference>
<comment type="caution">
    <text evidence="4">The sequence shown here is derived from an EMBL/GenBank/DDBJ whole genome shotgun (WGS) entry which is preliminary data.</text>
</comment>
<dbReference type="SUPFAM" id="SSF51735">
    <property type="entry name" value="NAD(P)-binding Rossmann-fold domains"/>
    <property type="match status" value="1"/>
</dbReference>